<reference evidence="3" key="1">
    <citation type="submission" date="2019-02" db="EMBL/GenBank/DDBJ databases">
        <title>Glaciihabitans arcticus sp. nov., a psychrotolerant bacterium isolated from polar soil.</title>
        <authorList>
            <person name="Dahal R.H."/>
        </authorList>
    </citation>
    <scope>NUCLEOTIDE SEQUENCE [LARGE SCALE GENOMIC DNA]</scope>
    <source>
        <strain evidence="3">RP-3-7</strain>
    </source>
</reference>
<keyword evidence="1" id="KW-1133">Transmembrane helix</keyword>
<evidence type="ECO:0000256" key="1">
    <source>
        <dbReference type="SAM" id="Phobius"/>
    </source>
</evidence>
<organism evidence="2 3">
    <name type="scientific">Glaciihabitans arcticus</name>
    <dbReference type="NCBI Taxonomy" id="2668039"/>
    <lineage>
        <taxon>Bacteria</taxon>
        <taxon>Bacillati</taxon>
        <taxon>Actinomycetota</taxon>
        <taxon>Actinomycetes</taxon>
        <taxon>Micrococcales</taxon>
        <taxon>Microbacteriaceae</taxon>
        <taxon>Glaciihabitans</taxon>
    </lineage>
</organism>
<proteinExistence type="predicted"/>
<comment type="caution">
    <text evidence="2">The sequence shown here is derived from an EMBL/GenBank/DDBJ whole genome shotgun (WGS) entry which is preliminary data.</text>
</comment>
<dbReference type="AlphaFoldDB" id="A0A4Q9GWI7"/>
<feature type="transmembrane region" description="Helical" evidence="1">
    <location>
        <begin position="21"/>
        <end position="43"/>
    </location>
</feature>
<evidence type="ECO:0000313" key="2">
    <source>
        <dbReference type="EMBL" id="TBN56590.1"/>
    </source>
</evidence>
<accession>A0A4Q9GWI7</accession>
<gene>
    <name evidence="2" type="ORF">EYE40_03790</name>
</gene>
<dbReference type="EMBL" id="SISG01000001">
    <property type="protein sequence ID" value="TBN56590.1"/>
    <property type="molecule type" value="Genomic_DNA"/>
</dbReference>
<sequence>MTTSSTTGSSPAAPAARRERPVWITSVAVALAVGGYLIAAALISNSSDPSDEVSSYLAAIADGDASTAAHIVDPGASGNDAAYLTDDVLGAATERIEVVSVITTRREGDTAEVTAVMKLASKTFNHTFTVTRDAGSYWLLRPGWHPDAPLTVSATVTALDRISLTGMKQVNFAGNQLELAVSDIPGVSADSESESVQVYPAVYDLTGPELGTYFSVESTELVALPPTATAALAVAATGELQTALLDAANVQANACVEPGTSTDAACPVFLRQQDPSTTGVIRAPYNLSFRTDHRFMVNVKFWYGPEGARSSGGGATVYTTDLIGKYTVTGDDVTVELTTWEDL</sequence>
<keyword evidence="3" id="KW-1185">Reference proteome</keyword>
<evidence type="ECO:0008006" key="4">
    <source>
        <dbReference type="Google" id="ProtNLM"/>
    </source>
</evidence>
<keyword evidence="1" id="KW-0472">Membrane</keyword>
<dbReference type="Proteomes" id="UP000294194">
    <property type="component" value="Unassembled WGS sequence"/>
</dbReference>
<dbReference type="RefSeq" id="WP_130980700.1">
    <property type="nucleotide sequence ID" value="NZ_SISG01000001.1"/>
</dbReference>
<protein>
    <recommendedName>
        <fullName evidence="4">DUF4878 domain-containing protein</fullName>
    </recommendedName>
</protein>
<name>A0A4Q9GWI7_9MICO</name>
<keyword evidence="1" id="KW-0812">Transmembrane</keyword>
<evidence type="ECO:0000313" key="3">
    <source>
        <dbReference type="Proteomes" id="UP000294194"/>
    </source>
</evidence>